<name>A0ABT2GHT5_9MICO</name>
<organism evidence="2 3">
    <name type="scientific">Herbiconiux gentiana</name>
    <dbReference type="NCBI Taxonomy" id="2970912"/>
    <lineage>
        <taxon>Bacteria</taxon>
        <taxon>Bacillati</taxon>
        <taxon>Actinomycetota</taxon>
        <taxon>Actinomycetes</taxon>
        <taxon>Micrococcales</taxon>
        <taxon>Microbacteriaceae</taxon>
        <taxon>Herbiconiux</taxon>
    </lineage>
</organism>
<gene>
    <name evidence="2" type="ORF">NVV95_11405</name>
</gene>
<evidence type="ECO:0000313" key="2">
    <source>
        <dbReference type="EMBL" id="MCS5715157.1"/>
    </source>
</evidence>
<feature type="transmembrane region" description="Helical" evidence="1">
    <location>
        <begin position="12"/>
        <end position="34"/>
    </location>
</feature>
<keyword evidence="1" id="KW-0472">Membrane</keyword>
<evidence type="ECO:0000313" key="3">
    <source>
        <dbReference type="Proteomes" id="UP001165580"/>
    </source>
</evidence>
<feature type="transmembrane region" description="Helical" evidence="1">
    <location>
        <begin position="40"/>
        <end position="60"/>
    </location>
</feature>
<reference evidence="2" key="1">
    <citation type="submission" date="2022-08" db="EMBL/GenBank/DDBJ databases">
        <authorList>
            <person name="Deng Y."/>
            <person name="Han X.-F."/>
            <person name="Zhang Y.-Q."/>
        </authorList>
    </citation>
    <scope>NUCLEOTIDE SEQUENCE</scope>
    <source>
        <strain evidence="2">CPCC 205716</strain>
    </source>
</reference>
<protein>
    <submittedName>
        <fullName evidence="2">Uncharacterized protein</fullName>
    </submittedName>
</protein>
<dbReference type="RefSeq" id="WP_259486667.1">
    <property type="nucleotide sequence ID" value="NZ_JANTEZ010000004.1"/>
</dbReference>
<sequence>MIWWAGRPGVATGLLVAGFAITTVGCAAVLLGPAGHAHPLALPAALMLLVGGDLLSVVYLRQVARSAHYAH</sequence>
<proteinExistence type="predicted"/>
<accession>A0ABT2GHT5</accession>
<dbReference type="EMBL" id="JANTEZ010000004">
    <property type="protein sequence ID" value="MCS5715157.1"/>
    <property type="molecule type" value="Genomic_DNA"/>
</dbReference>
<dbReference type="PROSITE" id="PS51257">
    <property type="entry name" value="PROKAR_LIPOPROTEIN"/>
    <property type="match status" value="1"/>
</dbReference>
<evidence type="ECO:0000256" key="1">
    <source>
        <dbReference type="SAM" id="Phobius"/>
    </source>
</evidence>
<keyword evidence="3" id="KW-1185">Reference proteome</keyword>
<keyword evidence="1" id="KW-0812">Transmembrane</keyword>
<comment type="caution">
    <text evidence="2">The sequence shown here is derived from an EMBL/GenBank/DDBJ whole genome shotgun (WGS) entry which is preliminary data.</text>
</comment>
<dbReference type="Proteomes" id="UP001165580">
    <property type="component" value="Unassembled WGS sequence"/>
</dbReference>
<keyword evidence="1" id="KW-1133">Transmembrane helix</keyword>